<dbReference type="PANTHER" id="PTHR43464">
    <property type="entry name" value="METHYLTRANSFERASE"/>
    <property type="match status" value="1"/>
</dbReference>
<dbReference type="InterPro" id="IPR029063">
    <property type="entry name" value="SAM-dependent_MTases_sf"/>
</dbReference>
<proteinExistence type="predicted"/>
<organism evidence="3 4">
    <name type="scientific">Rhodococcus oxybenzonivorans</name>
    <dbReference type="NCBI Taxonomy" id="1990687"/>
    <lineage>
        <taxon>Bacteria</taxon>
        <taxon>Bacillati</taxon>
        <taxon>Actinomycetota</taxon>
        <taxon>Actinomycetes</taxon>
        <taxon>Mycobacteriales</taxon>
        <taxon>Nocardiaceae</taxon>
        <taxon>Rhodococcus</taxon>
    </lineage>
</organism>
<dbReference type="KEGG" id="roz:CBI38_26005"/>
<dbReference type="Pfam" id="PF08241">
    <property type="entry name" value="Methyltransf_11"/>
    <property type="match status" value="1"/>
</dbReference>
<keyword evidence="3" id="KW-0808">Transferase</keyword>
<keyword evidence="3" id="KW-0489">Methyltransferase</keyword>
<evidence type="ECO:0000313" key="3">
    <source>
        <dbReference type="EMBL" id="AWK74489.1"/>
    </source>
</evidence>
<dbReference type="PANTHER" id="PTHR43464:SF23">
    <property type="entry name" value="JUVENILE HORMONE ACID O-METHYLTRANSFERASE"/>
    <property type="match status" value="1"/>
</dbReference>
<sequence>MERALRTPAGLKRSTRRGRVDRVFVRPGLGRWSVVIDNDVYNRRGESWWEEDNPLNLLHGSLTPGRFAYFRTVLTEHLGSDYRGLCALDVGSGGGFLAEEFTHIGFRVVGVDPSEVSIATARRHATDADLDIEYRIGAGEKLPVPDASFDVVYCCDVLEHVSDLDGVIAETARALKPGGLYLFDTINRTFVSKLVAIKIMQEWRMTRMFDTPIHDWSMCVRPQELESVMGRHGLRLGAIVGLGPRSRNPLRLLDLARAGGRTLTYGELSRRLDFGQVRSTAISYMGYAVKNGESPPRRRDGLPQTRN</sequence>
<dbReference type="InterPro" id="IPR010233">
    <property type="entry name" value="UbiG_MeTrfase"/>
</dbReference>
<evidence type="ECO:0000259" key="2">
    <source>
        <dbReference type="Pfam" id="PF08241"/>
    </source>
</evidence>
<dbReference type="EMBL" id="CP021354">
    <property type="protein sequence ID" value="AWK74489.1"/>
    <property type="molecule type" value="Genomic_DNA"/>
</dbReference>
<dbReference type="SUPFAM" id="SSF53335">
    <property type="entry name" value="S-adenosyl-L-methionine-dependent methyltransferases"/>
    <property type="match status" value="1"/>
</dbReference>
<dbReference type="Gene3D" id="3.40.50.150">
    <property type="entry name" value="Vaccinia Virus protein VP39"/>
    <property type="match status" value="1"/>
</dbReference>
<dbReference type="GO" id="GO:0032259">
    <property type="term" value="P:methylation"/>
    <property type="evidence" value="ECO:0007669"/>
    <property type="project" value="UniProtKB-KW"/>
</dbReference>
<dbReference type="AlphaFoldDB" id="A0A2S2C0W2"/>
<dbReference type="CDD" id="cd02440">
    <property type="entry name" value="AdoMet_MTases"/>
    <property type="match status" value="1"/>
</dbReference>
<name>A0A2S2C0W2_9NOCA</name>
<evidence type="ECO:0000256" key="1">
    <source>
        <dbReference type="ARBA" id="ARBA00022688"/>
    </source>
</evidence>
<dbReference type="GO" id="GO:0061542">
    <property type="term" value="F:3-demethylubiquinol 3-O-methyltransferase activity"/>
    <property type="evidence" value="ECO:0007669"/>
    <property type="project" value="InterPro"/>
</dbReference>
<protein>
    <submittedName>
        <fullName evidence="3">3-demethylubiquinone-9 3-O-methyltransferase</fullName>
    </submittedName>
</protein>
<dbReference type="NCBIfam" id="TIGR01983">
    <property type="entry name" value="UbiG"/>
    <property type="match status" value="1"/>
</dbReference>
<accession>A0A2S2C0W2</accession>
<keyword evidence="1" id="KW-0831">Ubiquinone biosynthesis</keyword>
<dbReference type="InterPro" id="IPR013216">
    <property type="entry name" value="Methyltransf_11"/>
</dbReference>
<feature type="domain" description="Methyltransferase type 11" evidence="2">
    <location>
        <begin position="88"/>
        <end position="183"/>
    </location>
</feature>
<dbReference type="OrthoDB" id="9810247at2"/>
<reference evidence="3 4" key="1">
    <citation type="submission" date="2017-05" db="EMBL/GenBank/DDBJ databases">
        <title>Isolation of Rhodococcus sp. S2-17 biodegrading of BP-3.</title>
        <authorList>
            <person name="Lee Y."/>
            <person name="Kim K.H."/>
            <person name="Chun B.H."/>
            <person name="Jung H.S."/>
            <person name="Jeon C.O."/>
        </authorList>
    </citation>
    <scope>NUCLEOTIDE SEQUENCE [LARGE SCALE GENOMIC DNA]</scope>
    <source>
        <strain evidence="3 4">S2-17</strain>
    </source>
</reference>
<evidence type="ECO:0000313" key="4">
    <source>
        <dbReference type="Proteomes" id="UP000245711"/>
    </source>
</evidence>
<gene>
    <name evidence="3" type="ORF">CBI38_26005</name>
</gene>
<keyword evidence="4" id="KW-1185">Reference proteome</keyword>
<dbReference type="GO" id="GO:0010420">
    <property type="term" value="F:polyprenyldihydroxybenzoate methyltransferase activity"/>
    <property type="evidence" value="ECO:0007669"/>
    <property type="project" value="InterPro"/>
</dbReference>
<keyword evidence="3" id="KW-0830">Ubiquinone</keyword>
<dbReference type="Proteomes" id="UP000245711">
    <property type="component" value="Chromosome"/>
</dbReference>